<protein>
    <submittedName>
        <fullName evidence="4">DUF775 domain protein</fullName>
    </submittedName>
</protein>
<dbReference type="PANTHER" id="PTHR12925">
    <property type="entry name" value="HIKESHI FAMILY MEMBER"/>
    <property type="match status" value="1"/>
</dbReference>
<feature type="domain" description="Hikeshi-like C-terminal" evidence="3">
    <location>
        <begin position="146"/>
        <end position="201"/>
    </location>
</feature>
<gene>
    <name evidence="4" type="ORF">AAL_01115</name>
</gene>
<dbReference type="InterPro" id="IPR008493">
    <property type="entry name" value="Hikeshi-like_N"/>
</dbReference>
<evidence type="ECO:0000259" key="2">
    <source>
        <dbReference type="Pfam" id="PF05603"/>
    </source>
</evidence>
<sequence>MAATPFGIVPVGQSPIARPTSVPNPTLFLYVLPAMRSFSHVMVFLLPDVLLPENTAAAIYLCRTQDVDNAAQAGGMPNFKFLGGIGPGKESALYKLGQQSTHLGDENLVLALSVEPADSVSQRIQQLSAEKASSAGGNADEVRPPTTILAQRIIQNAFNFLASFTGSAGPEGVEVVPLKAFEDWWRKFESRIRADPSFLEKHMD</sequence>
<comment type="similarity">
    <text evidence="1">Belongs to the OPI10 family.</text>
</comment>
<dbReference type="AlphaFoldDB" id="A0A166VGX0"/>
<dbReference type="GO" id="GO:0061608">
    <property type="term" value="F:nuclear import signal receptor activity"/>
    <property type="evidence" value="ECO:0007669"/>
    <property type="project" value="TreeGrafter"/>
</dbReference>
<dbReference type="InterPro" id="IPR031318">
    <property type="entry name" value="OPI10"/>
</dbReference>
<dbReference type="Pfam" id="PF21057">
    <property type="entry name" value="Hikeshi-like_C"/>
    <property type="match status" value="1"/>
</dbReference>
<dbReference type="GO" id="GO:0005634">
    <property type="term" value="C:nucleus"/>
    <property type="evidence" value="ECO:0007669"/>
    <property type="project" value="TreeGrafter"/>
</dbReference>
<evidence type="ECO:0000313" key="4">
    <source>
        <dbReference type="EMBL" id="OAA33650.1"/>
    </source>
</evidence>
<dbReference type="InterPro" id="IPR048364">
    <property type="entry name" value="Hikeshi-like_C"/>
</dbReference>
<accession>A0A166VGX0</accession>
<dbReference type="GO" id="GO:0006606">
    <property type="term" value="P:protein import into nucleus"/>
    <property type="evidence" value="ECO:0007669"/>
    <property type="project" value="TreeGrafter"/>
</dbReference>
<name>A0A166VGX0_9HYPO</name>
<dbReference type="OrthoDB" id="10248398at2759"/>
<keyword evidence="5" id="KW-1185">Reference proteome</keyword>
<reference evidence="4 5" key="1">
    <citation type="journal article" date="2016" name="Genome Biol. Evol.">
        <title>Divergent and convergent evolution of fungal pathogenicity.</title>
        <authorList>
            <person name="Shang Y."/>
            <person name="Xiao G."/>
            <person name="Zheng P."/>
            <person name="Cen K."/>
            <person name="Zhan S."/>
            <person name="Wang C."/>
        </authorList>
    </citation>
    <scope>NUCLEOTIDE SEQUENCE [LARGE SCALE GENOMIC DNA]</scope>
    <source>
        <strain evidence="4 5">RCEF 2490</strain>
    </source>
</reference>
<organism evidence="4 5">
    <name type="scientific">Moelleriella libera RCEF 2490</name>
    <dbReference type="NCBI Taxonomy" id="1081109"/>
    <lineage>
        <taxon>Eukaryota</taxon>
        <taxon>Fungi</taxon>
        <taxon>Dikarya</taxon>
        <taxon>Ascomycota</taxon>
        <taxon>Pezizomycotina</taxon>
        <taxon>Sordariomycetes</taxon>
        <taxon>Hypocreomycetidae</taxon>
        <taxon>Hypocreales</taxon>
        <taxon>Clavicipitaceae</taxon>
        <taxon>Moelleriella</taxon>
    </lineage>
</organism>
<dbReference type="Proteomes" id="UP000078544">
    <property type="component" value="Unassembled WGS sequence"/>
</dbReference>
<evidence type="ECO:0000259" key="3">
    <source>
        <dbReference type="Pfam" id="PF21057"/>
    </source>
</evidence>
<feature type="domain" description="Hikeshi-like N-terminal" evidence="2">
    <location>
        <begin position="10"/>
        <end position="130"/>
    </location>
</feature>
<dbReference type="EMBL" id="AZGY01000001">
    <property type="protein sequence ID" value="OAA33650.1"/>
    <property type="molecule type" value="Genomic_DNA"/>
</dbReference>
<dbReference type="GO" id="GO:0005829">
    <property type="term" value="C:cytosol"/>
    <property type="evidence" value="ECO:0007669"/>
    <property type="project" value="TreeGrafter"/>
</dbReference>
<dbReference type="Pfam" id="PF05603">
    <property type="entry name" value="Hikeshi-like_N"/>
    <property type="match status" value="1"/>
</dbReference>
<dbReference type="STRING" id="1081109.A0A166VGX0"/>
<evidence type="ECO:0000256" key="1">
    <source>
        <dbReference type="ARBA" id="ARBA00006623"/>
    </source>
</evidence>
<comment type="caution">
    <text evidence="4">The sequence shown here is derived from an EMBL/GenBank/DDBJ whole genome shotgun (WGS) entry which is preliminary data.</text>
</comment>
<proteinExistence type="inferred from homology"/>
<dbReference type="PANTHER" id="PTHR12925:SF0">
    <property type="entry name" value="PROTEIN HIKESHI"/>
    <property type="match status" value="1"/>
</dbReference>
<evidence type="ECO:0000313" key="5">
    <source>
        <dbReference type="Proteomes" id="UP000078544"/>
    </source>
</evidence>